<proteinExistence type="predicted"/>
<evidence type="ECO:0000313" key="1">
    <source>
        <dbReference type="EMBL" id="SGY91536.1"/>
    </source>
</evidence>
<dbReference type="AlphaFoldDB" id="A0A1L0BDP9"/>
<sequence>MTNFETANYIVPQRIIQLANTDNSKKLFYGDSKFHIQSKVLVKTNRLTVDKLKR</sequence>
<name>A0A1L0BDP9_9GAMM</name>
<reference evidence="1 3" key="2">
    <citation type="submission" date="2016-11" db="EMBL/GenBank/DDBJ databases">
        <authorList>
            <person name="Klemetsen T."/>
        </authorList>
    </citation>
    <scope>NUCLEOTIDE SEQUENCE [LARGE SCALE GENOMIC DNA]</scope>
    <source>
        <strain evidence="1">MT 2528</strain>
    </source>
</reference>
<keyword evidence="3" id="KW-1185">Reference proteome</keyword>
<reference evidence="2 4" key="1">
    <citation type="submission" date="2016-11" db="EMBL/GenBank/DDBJ databases">
        <authorList>
            <person name="Jaros S."/>
            <person name="Januszkiewicz K."/>
            <person name="Wedrychowicz H."/>
        </authorList>
    </citation>
    <scope>NUCLEOTIDE SEQUENCE [LARGE SCALE GENOMIC DNA]</scope>
    <source>
        <strain evidence="2">NVI 5450</strain>
    </source>
</reference>
<dbReference type="Proteomes" id="UP000183794">
    <property type="component" value="Unassembled WGS sequence"/>
</dbReference>
<dbReference type="Proteomes" id="UP000182660">
    <property type="component" value="Unassembled WGS sequence"/>
</dbReference>
<dbReference type="EMBL" id="FPLJ01000052">
    <property type="protein sequence ID" value="SGY91536.1"/>
    <property type="molecule type" value="Genomic_DNA"/>
</dbReference>
<evidence type="ECO:0000313" key="2">
    <source>
        <dbReference type="EMBL" id="SGZ01090.1"/>
    </source>
</evidence>
<dbReference type="EMBL" id="FPLD01000065">
    <property type="protein sequence ID" value="SGZ01090.1"/>
    <property type="molecule type" value="Genomic_DNA"/>
</dbReference>
<evidence type="ECO:0000313" key="3">
    <source>
        <dbReference type="Proteomes" id="UP000182660"/>
    </source>
</evidence>
<gene>
    <name evidence="1" type="ORF">MT2528_2187</name>
    <name evidence="2" type="ORF">NVI5450_2387</name>
</gene>
<accession>A0A1L0BDP9</accession>
<organism evidence="2 4">
    <name type="scientific">Moritella viscosa</name>
    <dbReference type="NCBI Taxonomy" id="80854"/>
    <lineage>
        <taxon>Bacteria</taxon>
        <taxon>Pseudomonadati</taxon>
        <taxon>Pseudomonadota</taxon>
        <taxon>Gammaproteobacteria</taxon>
        <taxon>Alteromonadales</taxon>
        <taxon>Moritellaceae</taxon>
        <taxon>Moritella</taxon>
    </lineage>
</organism>
<evidence type="ECO:0000313" key="4">
    <source>
        <dbReference type="Proteomes" id="UP000183794"/>
    </source>
</evidence>
<protein>
    <submittedName>
        <fullName evidence="2">Uncharacterized protein</fullName>
    </submittedName>
</protein>